<gene>
    <name evidence="7" type="ORF">BS50DRAFT_669292</name>
</gene>
<keyword evidence="8" id="KW-1185">Reference proteome</keyword>
<feature type="transmembrane region" description="Helical" evidence="5">
    <location>
        <begin position="286"/>
        <end position="313"/>
    </location>
</feature>
<evidence type="ECO:0000259" key="6">
    <source>
        <dbReference type="PROSITE" id="PS50850"/>
    </source>
</evidence>
<reference evidence="7 8" key="1">
    <citation type="journal article" date="2018" name="Front. Microbiol.">
        <title>Genome-Wide Analysis of Corynespora cassiicola Leaf Fall Disease Putative Effectors.</title>
        <authorList>
            <person name="Lopez D."/>
            <person name="Ribeiro S."/>
            <person name="Label P."/>
            <person name="Fumanal B."/>
            <person name="Venisse J.S."/>
            <person name="Kohler A."/>
            <person name="de Oliveira R.R."/>
            <person name="Labutti K."/>
            <person name="Lipzen A."/>
            <person name="Lail K."/>
            <person name="Bauer D."/>
            <person name="Ohm R.A."/>
            <person name="Barry K.W."/>
            <person name="Spatafora J."/>
            <person name="Grigoriev I.V."/>
            <person name="Martin F.M."/>
            <person name="Pujade-Renaud V."/>
        </authorList>
    </citation>
    <scope>NUCLEOTIDE SEQUENCE [LARGE SCALE GENOMIC DNA]</scope>
    <source>
        <strain evidence="7 8">Philippines</strain>
    </source>
</reference>
<dbReference type="PANTHER" id="PTHR23502">
    <property type="entry name" value="MAJOR FACILITATOR SUPERFAMILY"/>
    <property type="match status" value="1"/>
</dbReference>
<organism evidence="7 8">
    <name type="scientific">Corynespora cassiicola Philippines</name>
    <dbReference type="NCBI Taxonomy" id="1448308"/>
    <lineage>
        <taxon>Eukaryota</taxon>
        <taxon>Fungi</taxon>
        <taxon>Dikarya</taxon>
        <taxon>Ascomycota</taxon>
        <taxon>Pezizomycotina</taxon>
        <taxon>Dothideomycetes</taxon>
        <taxon>Pleosporomycetidae</taxon>
        <taxon>Pleosporales</taxon>
        <taxon>Corynesporascaceae</taxon>
        <taxon>Corynespora</taxon>
    </lineage>
</organism>
<keyword evidence="3 5" id="KW-1133">Transmembrane helix</keyword>
<feature type="transmembrane region" description="Helical" evidence="5">
    <location>
        <begin position="156"/>
        <end position="176"/>
    </location>
</feature>
<dbReference type="PANTHER" id="PTHR23502:SF21">
    <property type="entry name" value="DITYROSINE TRANSPORTER 1"/>
    <property type="match status" value="1"/>
</dbReference>
<keyword evidence="4 5" id="KW-0472">Membrane</keyword>
<dbReference type="PROSITE" id="PS50850">
    <property type="entry name" value="MFS"/>
    <property type="match status" value="1"/>
</dbReference>
<comment type="subcellular location">
    <subcellularLocation>
        <location evidence="1">Membrane</location>
        <topology evidence="1">Multi-pass membrane protein</topology>
    </subcellularLocation>
</comment>
<dbReference type="InterPro" id="IPR020846">
    <property type="entry name" value="MFS_dom"/>
</dbReference>
<accession>A0A2T2NLY5</accession>
<feature type="transmembrane region" description="Helical" evidence="5">
    <location>
        <begin position="213"/>
        <end position="235"/>
    </location>
</feature>
<feature type="transmembrane region" description="Helical" evidence="5">
    <location>
        <begin position="333"/>
        <end position="355"/>
    </location>
</feature>
<feature type="transmembrane region" description="Helical" evidence="5">
    <location>
        <begin position="58"/>
        <end position="83"/>
    </location>
</feature>
<dbReference type="GO" id="GO:0005886">
    <property type="term" value="C:plasma membrane"/>
    <property type="evidence" value="ECO:0007669"/>
    <property type="project" value="TreeGrafter"/>
</dbReference>
<dbReference type="Gene3D" id="1.20.1250.20">
    <property type="entry name" value="MFS general substrate transporter like domains"/>
    <property type="match status" value="1"/>
</dbReference>
<feature type="transmembrane region" description="Helical" evidence="5">
    <location>
        <begin position="188"/>
        <end position="207"/>
    </location>
</feature>
<feature type="transmembrane region" description="Helical" evidence="5">
    <location>
        <begin position="95"/>
        <end position="114"/>
    </location>
</feature>
<evidence type="ECO:0000313" key="7">
    <source>
        <dbReference type="EMBL" id="PSN66443.1"/>
    </source>
</evidence>
<dbReference type="InterPro" id="IPR036259">
    <property type="entry name" value="MFS_trans_sf"/>
</dbReference>
<protein>
    <submittedName>
        <fullName evidence="7">MFS general substrate transporter</fullName>
    </submittedName>
</protein>
<proteinExistence type="predicted"/>
<dbReference type="SUPFAM" id="SSF103473">
    <property type="entry name" value="MFS general substrate transporter"/>
    <property type="match status" value="1"/>
</dbReference>
<dbReference type="Pfam" id="PF07690">
    <property type="entry name" value="MFS_1"/>
    <property type="match status" value="1"/>
</dbReference>
<sequence length="515" mass="55542">MTKSHTPSKESLRSNAGSVWSTTRILEKNPDARARPEQFIAESPSQISYTAFSHSRQIFILTIVTAAGFFAPICGSIYMPSLILFEKIFRTSSTVINATVAVYMGVFAISPLFGAAASDYGGRKTVYIVCLAVFLIANTLLAVLPPNLGSLFTLRVFQAIGASMVTSIGAGTVADITTPMKRASRMGIFLLGPQLGPILGPFIGGFFSDESHWRWIFGFLSITCFPVYLLILFGLPETLRGLVGDGSVWSETSSWIVKPKLCQEQVVNSSRYPRAPPPTIKGLIKILIWVPNLIVTLIGGFNFAGLYCIYLVFPRVWQVNYGFSGNETGYAYLAPEGITLLVASVTIGRLSDMLYRRAKAKRPDTTPVPEKRLDLQVWGLLVSAAGRALFGWSIKQNYHPAVGLVASAIAGTGAGIVMVTSTAYQTECQPTAAASLVALTGMARNGGSAIAAAIIDELLKAMGYGWLFTGIAILDIICIGGLIFIRIKGHVYRAQLPPPRWPGPPHGPPRGNTRV</sequence>
<dbReference type="AlphaFoldDB" id="A0A2T2NLY5"/>
<feature type="transmembrane region" description="Helical" evidence="5">
    <location>
        <begin position="461"/>
        <end position="485"/>
    </location>
</feature>
<evidence type="ECO:0000256" key="1">
    <source>
        <dbReference type="ARBA" id="ARBA00004141"/>
    </source>
</evidence>
<evidence type="ECO:0000256" key="5">
    <source>
        <dbReference type="SAM" id="Phobius"/>
    </source>
</evidence>
<dbReference type="STRING" id="1448308.A0A2T2NLY5"/>
<evidence type="ECO:0000256" key="3">
    <source>
        <dbReference type="ARBA" id="ARBA00022989"/>
    </source>
</evidence>
<feature type="transmembrane region" description="Helical" evidence="5">
    <location>
        <begin position="126"/>
        <end position="144"/>
    </location>
</feature>
<dbReference type="OrthoDB" id="3936150at2759"/>
<evidence type="ECO:0000313" key="8">
    <source>
        <dbReference type="Proteomes" id="UP000240883"/>
    </source>
</evidence>
<dbReference type="Proteomes" id="UP000240883">
    <property type="component" value="Unassembled WGS sequence"/>
</dbReference>
<dbReference type="EMBL" id="KZ678136">
    <property type="protein sequence ID" value="PSN66443.1"/>
    <property type="molecule type" value="Genomic_DNA"/>
</dbReference>
<dbReference type="GO" id="GO:0005275">
    <property type="term" value="F:amine transmembrane transporter activity"/>
    <property type="evidence" value="ECO:0007669"/>
    <property type="project" value="TreeGrafter"/>
</dbReference>
<feature type="domain" description="Major facilitator superfamily (MFS) profile" evidence="6">
    <location>
        <begin position="60"/>
        <end position="490"/>
    </location>
</feature>
<keyword evidence="2 5" id="KW-0812">Transmembrane</keyword>
<feature type="transmembrane region" description="Helical" evidence="5">
    <location>
        <begin position="400"/>
        <end position="420"/>
    </location>
</feature>
<name>A0A2T2NLY5_CORCC</name>
<evidence type="ECO:0000256" key="2">
    <source>
        <dbReference type="ARBA" id="ARBA00022692"/>
    </source>
</evidence>
<evidence type="ECO:0000256" key="4">
    <source>
        <dbReference type="ARBA" id="ARBA00023136"/>
    </source>
</evidence>
<dbReference type="InterPro" id="IPR011701">
    <property type="entry name" value="MFS"/>
</dbReference>